<comment type="caution">
    <text evidence="2">The sequence shown here is derived from an EMBL/GenBank/DDBJ whole genome shotgun (WGS) entry which is preliminary data.</text>
</comment>
<keyword evidence="3" id="KW-1185">Reference proteome</keyword>
<comment type="subcellular location">
    <subcellularLocation>
        <location evidence="1">Cell membrane</location>
        <topology evidence="1">Peripheral membrane protein</topology>
        <orientation evidence="1">Cytoplasmic side</orientation>
    </subcellularLocation>
</comment>
<dbReference type="GO" id="GO:0005886">
    <property type="term" value="C:plasma membrane"/>
    <property type="evidence" value="ECO:0007669"/>
    <property type="project" value="UniProtKB-SubCell"/>
</dbReference>
<gene>
    <name evidence="2" type="ORF">AL399_02900</name>
</gene>
<comment type="similarity">
    <text evidence="1">Belongs to the UPF0161 family.</text>
</comment>
<evidence type="ECO:0000256" key="1">
    <source>
        <dbReference type="HAMAP-Rule" id="MF_00386"/>
    </source>
</evidence>
<name>A0A0Q4B9B3_9BACT</name>
<dbReference type="NCBIfam" id="TIGR00278">
    <property type="entry name" value="membrane protein insertion efficiency factor YidD"/>
    <property type="match status" value="1"/>
</dbReference>
<dbReference type="InterPro" id="IPR002696">
    <property type="entry name" value="Membr_insert_effic_factor_YidD"/>
</dbReference>
<dbReference type="STRING" id="1702214.AL399_02900"/>
<dbReference type="PANTHER" id="PTHR33383:SF1">
    <property type="entry name" value="MEMBRANE PROTEIN INSERTION EFFICIENCY FACTOR-RELATED"/>
    <property type="match status" value="1"/>
</dbReference>
<dbReference type="PATRIC" id="fig|1702214.3.peg.938"/>
<comment type="function">
    <text evidence="1">Could be involved in insertion of integral membrane proteins into the membrane.</text>
</comment>
<dbReference type="SMART" id="SM01234">
    <property type="entry name" value="Haemolytic"/>
    <property type="match status" value="1"/>
</dbReference>
<organism evidence="2 3">
    <name type="scientific">Candidatus [Bacteroides] periocalifornicus</name>
    <dbReference type="NCBI Taxonomy" id="1702214"/>
    <lineage>
        <taxon>Bacteria</taxon>
        <taxon>Pseudomonadati</taxon>
        <taxon>Bacteroidota</taxon>
    </lineage>
</organism>
<accession>A0A0Q4B9B3</accession>
<reference evidence="2" key="1">
    <citation type="submission" date="2015-08" db="EMBL/GenBank/DDBJ databases">
        <title>Candidatus Bacteriodes Periocalifornicus.</title>
        <authorList>
            <person name="McLean J.S."/>
            <person name="Kelley S."/>
        </authorList>
    </citation>
    <scope>NUCLEOTIDE SEQUENCE [LARGE SCALE GENOMIC DNA]</scope>
    <source>
        <strain evidence="2">12B</strain>
    </source>
</reference>
<protein>
    <recommendedName>
        <fullName evidence="1">Putative membrane protein insertion efficiency factor</fullName>
    </recommendedName>
</protein>
<dbReference type="Proteomes" id="UP000054172">
    <property type="component" value="Unassembled WGS sequence"/>
</dbReference>
<evidence type="ECO:0000313" key="2">
    <source>
        <dbReference type="EMBL" id="KQM09226.1"/>
    </source>
</evidence>
<dbReference type="Pfam" id="PF01809">
    <property type="entry name" value="YidD"/>
    <property type="match status" value="1"/>
</dbReference>
<evidence type="ECO:0000313" key="3">
    <source>
        <dbReference type="Proteomes" id="UP000054172"/>
    </source>
</evidence>
<dbReference type="PANTHER" id="PTHR33383">
    <property type="entry name" value="MEMBRANE PROTEIN INSERTION EFFICIENCY FACTOR-RELATED"/>
    <property type="match status" value="1"/>
</dbReference>
<dbReference type="AlphaFoldDB" id="A0A0Q4B9B3"/>
<dbReference type="EMBL" id="LIIK01000009">
    <property type="protein sequence ID" value="KQM09226.1"/>
    <property type="molecule type" value="Genomic_DNA"/>
</dbReference>
<proteinExistence type="inferred from homology"/>
<keyword evidence="1" id="KW-0472">Membrane</keyword>
<dbReference type="HAMAP" id="MF_00386">
    <property type="entry name" value="UPF0161_YidD"/>
    <property type="match status" value="1"/>
</dbReference>
<sequence length="85" mass="9645">MQRARWGVLKARIRKGVVWILVLPIRGYQLFISPLTPPSCRFTPTCSSYCKEALIKHGPLKGTYLCVRRILRCNPWGGSGYDPVP</sequence>
<keyword evidence="1" id="KW-1003">Cell membrane</keyword>